<keyword evidence="5" id="KW-0812">Transmembrane</keyword>
<dbReference type="EMBL" id="QEAN01000444">
    <property type="protein sequence ID" value="TPX36836.1"/>
    <property type="molecule type" value="Genomic_DNA"/>
</dbReference>
<comment type="function">
    <text evidence="4">Component of the Mediator complex, a coactivator involved in the regulated transcription of nearly all RNA polymerase II-dependent genes. Mediator functions as a bridge to convey information from gene-specific regulatory proteins to the basal RNA polymerase II transcription machinery. Mediator is recruited to promoters by direct interactions with regulatory proteins and serves as a scaffold for the assembly of a functional preinitiation complex with RNA polymerase II and the general transcription factors.</text>
</comment>
<reference evidence="6 7" key="1">
    <citation type="journal article" date="2019" name="Sci. Rep.">
        <title>Comparative genomics of chytrid fungi reveal insights into the obligate biotrophic and pathogenic lifestyle of Synchytrium endobioticum.</title>
        <authorList>
            <person name="van de Vossenberg B.T.L.H."/>
            <person name="Warris S."/>
            <person name="Nguyen H.D.T."/>
            <person name="van Gent-Pelzer M.P.E."/>
            <person name="Joly D.L."/>
            <person name="van de Geest H.C."/>
            <person name="Bonants P.J.M."/>
            <person name="Smith D.S."/>
            <person name="Levesque C.A."/>
            <person name="van der Lee T.A.J."/>
        </authorList>
    </citation>
    <scope>NUCLEOTIDE SEQUENCE [LARGE SCALE GENOMIC DNA]</scope>
    <source>
        <strain evidence="6 7">MB42</strain>
    </source>
</reference>
<evidence type="ECO:0000256" key="5">
    <source>
        <dbReference type="SAM" id="Phobius"/>
    </source>
</evidence>
<dbReference type="GO" id="GO:0016592">
    <property type="term" value="C:mediator complex"/>
    <property type="evidence" value="ECO:0007669"/>
    <property type="project" value="InterPro"/>
</dbReference>
<keyword evidence="4" id="KW-0010">Activator</keyword>
<evidence type="ECO:0000256" key="3">
    <source>
        <dbReference type="ARBA" id="ARBA00023242"/>
    </source>
</evidence>
<dbReference type="Pfam" id="PF17784">
    <property type="entry name" value="Sulfotransfer_4"/>
    <property type="match status" value="1"/>
</dbReference>
<keyword evidence="5" id="KW-1133">Transmembrane helix</keyword>
<comment type="similarity">
    <text evidence="2 4">Belongs to the Mediator complex subunit 20 family.</text>
</comment>
<protein>
    <recommendedName>
        <fullName evidence="4">Mediator of RNA polymerase II transcription subunit 20</fullName>
    </recommendedName>
    <alternativeName>
        <fullName evidence="4">Mediator complex subunit 20</fullName>
    </alternativeName>
</protein>
<dbReference type="GO" id="GO:0003712">
    <property type="term" value="F:transcription coregulator activity"/>
    <property type="evidence" value="ECO:0007669"/>
    <property type="project" value="InterPro"/>
</dbReference>
<keyword evidence="5" id="KW-0472">Membrane</keyword>
<dbReference type="Proteomes" id="UP000317494">
    <property type="component" value="Unassembled WGS sequence"/>
</dbReference>
<dbReference type="InterPro" id="IPR013921">
    <property type="entry name" value="Mediator_Med20"/>
</dbReference>
<keyword evidence="3 4" id="KW-0539">Nucleus</keyword>
<proteinExistence type="inferred from homology"/>
<accession>A0A507CFR9</accession>
<keyword evidence="4" id="KW-0804">Transcription</keyword>
<dbReference type="Pfam" id="PF08612">
    <property type="entry name" value="Med20"/>
    <property type="match status" value="1"/>
</dbReference>
<dbReference type="InterPro" id="IPR040632">
    <property type="entry name" value="Sulfotransfer_4"/>
</dbReference>
<comment type="subunit">
    <text evidence="4">Component of the Mediator complex.</text>
</comment>
<dbReference type="GO" id="GO:0006357">
    <property type="term" value="P:regulation of transcription by RNA polymerase II"/>
    <property type="evidence" value="ECO:0007669"/>
    <property type="project" value="InterPro"/>
</dbReference>
<dbReference type="AlphaFoldDB" id="A0A507CFR9"/>
<evidence type="ECO:0000313" key="6">
    <source>
        <dbReference type="EMBL" id="TPX36836.1"/>
    </source>
</evidence>
<keyword evidence="4" id="KW-0805">Transcription regulation</keyword>
<evidence type="ECO:0000256" key="1">
    <source>
        <dbReference type="ARBA" id="ARBA00004123"/>
    </source>
</evidence>
<comment type="subcellular location">
    <subcellularLocation>
        <location evidence="1 4">Nucleus</location>
    </subcellularLocation>
</comment>
<name>A0A507CFR9_9FUNG</name>
<keyword evidence="7" id="KW-1185">Reference proteome</keyword>
<sequence length="488" mass="54860">MAKQDSIVVLFLNDSQLSAVLNEHVSNRISAFTAICRVLRDPNTKNAEASMQKALYLMTFPQHQITYSVMSANKQNIVLKGSRELETMILTLKNMWTVRQSIYIEGSAYARNDRTIRIGTVSVGNTIRGTVIEFTNVLGAEQVRNDMDELMAKAGIGNSRGGTKCVTVEGVDEAIRVAFALDAINPAETLSLPMQYCRIRTPTSACKNGQARNGPTLLPRVNGNFTNATTHTHIMASNDSGRKLEVIGAGLGRTGTMSLKVALEQLGFGKCYHMLEVFQHPNDAQVFADAWDGKEVDWSAFFEQRGYYAAVDYPVCMYLEQLMKAYPDAKVILSVRDPGKWHDSVMQTIWRANEVFKSWESRLFSMPFGLRIATSPGLHDLYDFKGTGKPVSDRENAIKEFNKWTEHVKKVVPKDRLLVFEVKEGWAPLCKFLGVPVPLKEFPNVNDSKQFASRIEKMQRVQRTYTTACLLTIGVIAYYITTRYCRRS</sequence>
<evidence type="ECO:0000313" key="7">
    <source>
        <dbReference type="Proteomes" id="UP000317494"/>
    </source>
</evidence>
<dbReference type="STRING" id="286115.A0A507CFR9"/>
<gene>
    <name evidence="4" type="primary">MED20</name>
    <name evidence="6" type="ORF">SeMB42_g07017</name>
</gene>
<organism evidence="6 7">
    <name type="scientific">Synchytrium endobioticum</name>
    <dbReference type="NCBI Taxonomy" id="286115"/>
    <lineage>
        <taxon>Eukaryota</taxon>
        <taxon>Fungi</taxon>
        <taxon>Fungi incertae sedis</taxon>
        <taxon>Chytridiomycota</taxon>
        <taxon>Chytridiomycota incertae sedis</taxon>
        <taxon>Chytridiomycetes</taxon>
        <taxon>Synchytriales</taxon>
        <taxon>Synchytriaceae</taxon>
        <taxon>Synchytrium</taxon>
    </lineage>
</organism>
<feature type="transmembrane region" description="Helical" evidence="5">
    <location>
        <begin position="464"/>
        <end position="481"/>
    </location>
</feature>
<evidence type="ECO:0000256" key="4">
    <source>
        <dbReference type="RuleBase" id="RU364152"/>
    </source>
</evidence>
<dbReference type="PANTHER" id="PTHR36978">
    <property type="entry name" value="P-LOOP CONTAINING NUCLEOTIDE TRIPHOSPHATE HYDROLASE"/>
    <property type="match status" value="1"/>
</dbReference>
<comment type="caution">
    <text evidence="6">The sequence shown here is derived from an EMBL/GenBank/DDBJ whole genome shotgun (WGS) entry which is preliminary data.</text>
</comment>
<dbReference type="VEuPathDB" id="FungiDB:SeMB42_g07017"/>
<evidence type="ECO:0000256" key="2">
    <source>
        <dbReference type="ARBA" id="ARBA00010743"/>
    </source>
</evidence>
<dbReference type="Gene3D" id="3.40.50.300">
    <property type="entry name" value="P-loop containing nucleotide triphosphate hydrolases"/>
    <property type="match status" value="1"/>
</dbReference>
<dbReference type="PANTHER" id="PTHR36978:SF4">
    <property type="entry name" value="P-LOOP CONTAINING NUCLEOSIDE TRIPHOSPHATE HYDROLASE PROTEIN"/>
    <property type="match status" value="1"/>
</dbReference>
<dbReference type="SUPFAM" id="SSF52540">
    <property type="entry name" value="P-loop containing nucleoside triphosphate hydrolases"/>
    <property type="match status" value="1"/>
</dbReference>
<dbReference type="InterPro" id="IPR027417">
    <property type="entry name" value="P-loop_NTPase"/>
</dbReference>